<accession>K2JFL1</accession>
<sequence>MKIGTREEYVEIEELERNPEGVPCTGDVNVSVALALQGFTGSYDGIWLELPEMERFIKELEILDEKRNGCAKISSMNPKEFTLEIRSSDSLGHMEIEVQLHRYQYSGPKYWPIYLKGGFETQPETIRQLISCFKALTN</sequence>
<keyword evidence="2" id="KW-1185">Reference proteome</keyword>
<dbReference type="STRING" id="745411.B3C1_15047"/>
<protein>
    <submittedName>
        <fullName evidence="1">Uncharacterized protein</fullName>
    </submittedName>
</protein>
<dbReference type="Proteomes" id="UP000006755">
    <property type="component" value="Unassembled WGS sequence"/>
</dbReference>
<reference evidence="1 2" key="1">
    <citation type="journal article" date="2012" name="J. Bacteriol.">
        <title>Genome Sequence of Gallaecimonas xiamenensis Type Strain 3-C-1.</title>
        <authorList>
            <person name="Lai Q."/>
            <person name="Wang L."/>
            <person name="Wang W."/>
            <person name="Shao Z."/>
        </authorList>
    </citation>
    <scope>NUCLEOTIDE SEQUENCE [LARGE SCALE GENOMIC DNA]</scope>
    <source>
        <strain evidence="1 2">3-C-1</strain>
    </source>
</reference>
<comment type="caution">
    <text evidence="1">The sequence shown here is derived from an EMBL/GenBank/DDBJ whole genome shotgun (WGS) entry which is preliminary data.</text>
</comment>
<evidence type="ECO:0000313" key="2">
    <source>
        <dbReference type="Proteomes" id="UP000006755"/>
    </source>
</evidence>
<dbReference type="OrthoDB" id="7061751at2"/>
<dbReference type="EMBL" id="AMRI01000024">
    <property type="protein sequence ID" value="EKE69439.1"/>
    <property type="molecule type" value="Genomic_DNA"/>
</dbReference>
<evidence type="ECO:0000313" key="1">
    <source>
        <dbReference type="EMBL" id="EKE69439.1"/>
    </source>
</evidence>
<organism evidence="1 2">
    <name type="scientific">Gallaecimonas xiamenensis 3-C-1</name>
    <dbReference type="NCBI Taxonomy" id="745411"/>
    <lineage>
        <taxon>Bacteria</taxon>
        <taxon>Pseudomonadati</taxon>
        <taxon>Pseudomonadota</taxon>
        <taxon>Gammaproteobacteria</taxon>
        <taxon>Enterobacterales</taxon>
        <taxon>Gallaecimonadaceae</taxon>
        <taxon>Gallaecimonas</taxon>
    </lineage>
</organism>
<proteinExistence type="predicted"/>
<dbReference type="InterPro" id="IPR056510">
    <property type="entry name" value="WapI"/>
</dbReference>
<dbReference type="Pfam" id="PF24716">
    <property type="entry name" value="WapI"/>
    <property type="match status" value="1"/>
</dbReference>
<gene>
    <name evidence="1" type="ORF">B3C1_15047</name>
</gene>
<dbReference type="AlphaFoldDB" id="K2JFL1"/>
<name>K2JFL1_9GAMM</name>
<dbReference type="RefSeq" id="WP_008485874.1">
    <property type="nucleotide sequence ID" value="NZ_AMRI01000024.1"/>
</dbReference>